<dbReference type="InterPro" id="IPR000600">
    <property type="entry name" value="ROK"/>
</dbReference>
<comment type="similarity">
    <text evidence="1">Belongs to the ROK (NagC/XylR) family.</text>
</comment>
<sequence>MEYVIGIDVGGTNFRIGAVSNDGQVVGFEQKYTSSVVTGDVVESFVAEIKSYIYRNDLFGKVEALVIGLPSVVSKDKSYVYNTPNLKGIDNIDLGNELSKCLELKVIIERDVNLLLYHDIEKYNLDKERKKTVLGFYIGTGFGNAIYIEGKSYKGSNGSAGELGHIPMYGLDEKCPCGNTGCIEIRCSGKYLLQLVSENFKDTNIDNVFTLHRDHSIIVDYVKSLAIPIVTEVNILDPDIIILSGGVLFTKDFPKELLLHEIQNKLRKPYPYINLKIVFAEHNQDSGVIGGASYFKNLKV</sequence>
<protein>
    <submittedName>
        <fullName evidence="2">Allose kinase</fullName>
        <ecNumber evidence="2">2.7.1.55</ecNumber>
    </submittedName>
</protein>
<keyword evidence="3" id="KW-1185">Reference proteome</keyword>
<dbReference type="CDD" id="cd24070">
    <property type="entry name" value="ASKHA_NBD_ROK_AlsK"/>
    <property type="match status" value="1"/>
</dbReference>
<dbReference type="SUPFAM" id="SSF53067">
    <property type="entry name" value="Actin-like ATPase domain"/>
    <property type="match status" value="1"/>
</dbReference>
<dbReference type="EC" id="2.7.1.55" evidence="2"/>
<dbReference type="PANTHER" id="PTHR18964:SF110">
    <property type="entry name" value="TRANSCRIPTIONAL REGULATOR, XYLR-RELATED"/>
    <property type="match status" value="1"/>
</dbReference>
<evidence type="ECO:0000256" key="1">
    <source>
        <dbReference type="ARBA" id="ARBA00006479"/>
    </source>
</evidence>
<dbReference type="EMBL" id="WHNX01000002">
    <property type="protein sequence ID" value="MPW24425.1"/>
    <property type="molecule type" value="Genomic_DNA"/>
</dbReference>
<name>A0A6A7K4X0_9FIRM</name>
<dbReference type="NCBIfam" id="NF007251">
    <property type="entry name" value="PRK09698.1"/>
    <property type="match status" value="1"/>
</dbReference>
<evidence type="ECO:0000313" key="3">
    <source>
        <dbReference type="Proteomes" id="UP000440004"/>
    </source>
</evidence>
<dbReference type="PROSITE" id="PS01125">
    <property type="entry name" value="ROK"/>
    <property type="match status" value="1"/>
</dbReference>
<reference evidence="2 3" key="1">
    <citation type="submission" date="2019-10" db="EMBL/GenBank/DDBJ databases">
        <title>Alkalibaculum tamaniensis sp.nov., a new alkaliphilic acetogen, isolated on methoxylated aromatics from a mud volcano.</title>
        <authorList>
            <person name="Khomyakova M.A."/>
            <person name="Merkel A.Y."/>
            <person name="Bonch-Osmolovskaya E.A."/>
            <person name="Slobodkin A.I."/>
        </authorList>
    </citation>
    <scope>NUCLEOTIDE SEQUENCE [LARGE SCALE GENOMIC DNA]</scope>
    <source>
        <strain evidence="2 3">M08DMB</strain>
    </source>
</reference>
<keyword evidence="2" id="KW-0808">Transferase</keyword>
<dbReference type="Pfam" id="PF00480">
    <property type="entry name" value="ROK"/>
    <property type="match status" value="1"/>
</dbReference>
<dbReference type="PANTHER" id="PTHR18964">
    <property type="entry name" value="ROK (REPRESSOR, ORF, KINASE) FAMILY"/>
    <property type="match status" value="1"/>
</dbReference>
<proteinExistence type="inferred from homology"/>
<dbReference type="AlphaFoldDB" id="A0A6A7K4X0"/>
<dbReference type="GO" id="GO:0008787">
    <property type="term" value="F:D-allose kinase activity"/>
    <property type="evidence" value="ECO:0007669"/>
    <property type="project" value="UniProtKB-EC"/>
</dbReference>
<dbReference type="InterPro" id="IPR049874">
    <property type="entry name" value="ROK_cs"/>
</dbReference>
<dbReference type="Proteomes" id="UP000440004">
    <property type="component" value="Unassembled WGS sequence"/>
</dbReference>
<keyword evidence="2" id="KW-0418">Kinase</keyword>
<comment type="caution">
    <text evidence="2">The sequence shown here is derived from an EMBL/GenBank/DDBJ whole genome shotgun (WGS) entry which is preliminary data.</text>
</comment>
<accession>A0A6A7K4X0</accession>
<organism evidence="2 3">
    <name type="scientific">Alkalibaculum sporogenes</name>
    <dbReference type="NCBI Taxonomy" id="2655001"/>
    <lineage>
        <taxon>Bacteria</taxon>
        <taxon>Bacillati</taxon>
        <taxon>Bacillota</taxon>
        <taxon>Clostridia</taxon>
        <taxon>Eubacteriales</taxon>
        <taxon>Eubacteriaceae</taxon>
        <taxon>Alkalibaculum</taxon>
    </lineage>
</organism>
<evidence type="ECO:0000313" key="2">
    <source>
        <dbReference type="EMBL" id="MPW24425.1"/>
    </source>
</evidence>
<gene>
    <name evidence="2" type="primary">alsK</name>
    <name evidence="2" type="ORF">GC105_01285</name>
</gene>
<dbReference type="Gene3D" id="3.30.420.40">
    <property type="match status" value="2"/>
</dbReference>
<dbReference type="InterPro" id="IPR043129">
    <property type="entry name" value="ATPase_NBD"/>
</dbReference>
<dbReference type="RefSeq" id="WP_152800895.1">
    <property type="nucleotide sequence ID" value="NZ_WHNX01000002.1"/>
</dbReference>